<dbReference type="AlphaFoldDB" id="Q8S1C2"/>
<protein>
    <submittedName>
        <fullName evidence="1">Uncharacterized protein</fullName>
    </submittedName>
</protein>
<name>Q8S1C2_ORYSJ</name>
<reference evidence="1" key="1">
    <citation type="journal article" date="2002" name="Nature">
        <title>The genome sequence and structure of rice chromosome 1.</title>
        <authorList>
            <person name="Sasaki T."/>
            <person name="Matsumoto T."/>
            <person name="Yamamoto K."/>
            <person name="Sakata K."/>
            <person name="Baba T."/>
            <person name="Katayose Y."/>
            <person name="Wu J."/>
            <person name="Niimura Y."/>
            <person name="Cheng Z."/>
            <person name="Nagamura Y."/>
            <person name="Antonio B.A."/>
            <person name="Kanamori H."/>
            <person name="Hosokawa S."/>
            <person name="Masukawa M."/>
            <person name="Arikawa K."/>
            <person name="Chiden Y."/>
            <person name="Hayashi M."/>
            <person name="Okamoto M."/>
            <person name="Ando T."/>
            <person name="Aoki H."/>
            <person name="Arita K."/>
            <person name="Hamada M."/>
            <person name="Harada C."/>
            <person name="Hijishita S."/>
            <person name="Honda M."/>
            <person name="Ichikawa Y."/>
            <person name="Idonuma A."/>
            <person name="Iijima M."/>
            <person name="Ikeda M."/>
            <person name="Ikeno M."/>
            <person name="Itoh S."/>
            <person name="Itoh T."/>
            <person name="Itoh Y."/>
            <person name="Itoh Y."/>
            <person name="Iwabuchi A."/>
            <person name="Kamiya K."/>
            <person name="Karasawa W."/>
            <person name="Katagiri S."/>
            <person name="Kikuta A."/>
            <person name="Kobayashi N."/>
            <person name="Kono I."/>
            <person name="Machita K."/>
            <person name="Maehara T."/>
            <person name="Mizuno H."/>
            <person name="Mizubayashi T."/>
            <person name="Mukai Y."/>
            <person name="Nagasaki H."/>
            <person name="Nakashima M."/>
            <person name="Nakama Y."/>
            <person name="Nakamichi Y."/>
            <person name="Nakamura M."/>
            <person name="Namiki N."/>
            <person name="Negishi M."/>
            <person name="Ohta I."/>
            <person name="Ono N."/>
            <person name="Saji S."/>
            <person name="Sakai K."/>
            <person name="Shibata M."/>
            <person name="Shimokawa T."/>
            <person name="Shomura A."/>
            <person name="Song J."/>
            <person name="Takazaki Y."/>
            <person name="Terasawa K."/>
            <person name="Tsuji K."/>
            <person name="Waki K."/>
            <person name="Yamagata H."/>
            <person name="Yamane H."/>
            <person name="Yoshiki S."/>
            <person name="Yoshihara R."/>
            <person name="Yukawa K."/>
            <person name="Zhong H."/>
            <person name="Iwama H."/>
            <person name="Endo T."/>
            <person name="Ito H."/>
            <person name="Hahn J.H."/>
            <person name="Kim H.I."/>
            <person name="Eun M.Y."/>
            <person name="Yano M."/>
            <person name="Jiang J."/>
            <person name="Gojobori T."/>
        </authorList>
    </citation>
    <scope>NUCLEOTIDE SEQUENCE [LARGE SCALE GENOMIC DNA]</scope>
</reference>
<evidence type="ECO:0000313" key="1">
    <source>
        <dbReference type="EMBL" id="BAB89978.1"/>
    </source>
</evidence>
<accession>Q8S1C2</accession>
<gene>
    <name evidence="1" type="primary">B1085F01.18</name>
</gene>
<dbReference type="EMBL" id="AP003330">
    <property type="protein sequence ID" value="BAB89978.1"/>
    <property type="molecule type" value="Genomic_DNA"/>
</dbReference>
<dbReference type="Proteomes" id="UP000817658">
    <property type="component" value="Chromosome 1"/>
</dbReference>
<organism evidence="1">
    <name type="scientific">Oryza sativa subsp. japonica</name>
    <name type="common">Rice</name>
    <dbReference type="NCBI Taxonomy" id="39947"/>
    <lineage>
        <taxon>Eukaryota</taxon>
        <taxon>Viridiplantae</taxon>
        <taxon>Streptophyta</taxon>
        <taxon>Embryophyta</taxon>
        <taxon>Tracheophyta</taxon>
        <taxon>Spermatophyta</taxon>
        <taxon>Magnoliopsida</taxon>
        <taxon>Liliopsida</taxon>
        <taxon>Poales</taxon>
        <taxon>Poaceae</taxon>
        <taxon>BOP clade</taxon>
        <taxon>Oryzoideae</taxon>
        <taxon>Oryzeae</taxon>
        <taxon>Oryzinae</taxon>
        <taxon>Oryza</taxon>
        <taxon>Oryza sativa</taxon>
    </lineage>
</organism>
<sequence length="140" mass="15780">MIRRVLSPRAVAELCPVACARVRYVQSTVFVFVRGRGRAGSKRTMPWMADLMEFCIMHARARTTGVLDFGGVGNGRDTRCTWAANPSWSVCDLTVVDRLRFVRQQRRDACVLCPWFVSAAPIHKRDGKCWGLGCRGDWTS</sequence>
<proteinExistence type="predicted"/>